<evidence type="ECO:0000313" key="2">
    <source>
        <dbReference type="EMBL" id="KAF7358238.1"/>
    </source>
</evidence>
<reference evidence="2" key="1">
    <citation type="submission" date="2020-05" db="EMBL/GenBank/DDBJ databases">
        <title>Mycena genomes resolve the evolution of fungal bioluminescence.</title>
        <authorList>
            <person name="Tsai I.J."/>
        </authorList>
    </citation>
    <scope>NUCLEOTIDE SEQUENCE</scope>
    <source>
        <strain evidence="2">CCC161011</strain>
    </source>
</reference>
<gene>
    <name evidence="2" type="ORF">MVEN_00872700</name>
</gene>
<dbReference type="PANTHER" id="PTHR23272">
    <property type="entry name" value="BED FINGER-RELATED"/>
    <property type="match status" value="1"/>
</dbReference>
<dbReference type="OrthoDB" id="1715602at2759"/>
<organism evidence="2 3">
    <name type="scientific">Mycena venus</name>
    <dbReference type="NCBI Taxonomy" id="2733690"/>
    <lineage>
        <taxon>Eukaryota</taxon>
        <taxon>Fungi</taxon>
        <taxon>Dikarya</taxon>
        <taxon>Basidiomycota</taxon>
        <taxon>Agaricomycotina</taxon>
        <taxon>Agaricomycetes</taxon>
        <taxon>Agaricomycetidae</taxon>
        <taxon>Agaricales</taxon>
        <taxon>Marasmiineae</taxon>
        <taxon>Mycenaceae</taxon>
        <taxon>Mycena</taxon>
    </lineage>
</organism>
<proteinExistence type="predicted"/>
<dbReference type="InterPro" id="IPR012337">
    <property type="entry name" value="RNaseH-like_sf"/>
</dbReference>
<evidence type="ECO:0000313" key="3">
    <source>
        <dbReference type="Proteomes" id="UP000620124"/>
    </source>
</evidence>
<dbReference type="Pfam" id="PF05699">
    <property type="entry name" value="Dimer_Tnp_hAT"/>
    <property type="match status" value="1"/>
</dbReference>
<dbReference type="SUPFAM" id="SSF53098">
    <property type="entry name" value="Ribonuclease H-like"/>
    <property type="match status" value="1"/>
</dbReference>
<evidence type="ECO:0000259" key="1">
    <source>
        <dbReference type="Pfam" id="PF05699"/>
    </source>
</evidence>
<protein>
    <submittedName>
        <fullName evidence="2">Dimer-Tnp-hAT domain-containing protein</fullName>
    </submittedName>
</protein>
<dbReference type="PANTHER" id="PTHR23272:SF104">
    <property type="entry name" value="HAT FAMILY DIMERISATION DOMAIN CONTAINING PROTEIN, EXPRESSED"/>
    <property type="match status" value="1"/>
</dbReference>
<comment type="caution">
    <text evidence="2">The sequence shown here is derived from an EMBL/GenBank/DDBJ whole genome shotgun (WGS) entry which is preliminary data.</text>
</comment>
<keyword evidence="3" id="KW-1185">Reference proteome</keyword>
<dbReference type="GO" id="GO:0046983">
    <property type="term" value="F:protein dimerization activity"/>
    <property type="evidence" value="ECO:0007669"/>
    <property type="project" value="InterPro"/>
</dbReference>
<feature type="domain" description="HAT C-terminal dimerisation" evidence="1">
    <location>
        <begin position="203"/>
        <end position="280"/>
    </location>
</feature>
<dbReference type="InterPro" id="IPR008906">
    <property type="entry name" value="HATC_C_dom"/>
</dbReference>
<sequence length="302" mass="34325">MTTIVSTQPSAHTKRVVHPSIRKALGLAKATMNKYYSATDMSNVYRIAMVLHPSLKLQYFKSRKWDETWITTAKNSVLEEYETYLATGCGVDEVEITDTESRVTDPSVDVEYWSMSRVTKAFVEPLSRHEHPLPPQERKKVKFSVKLSKILEVSRKNPAAVEMSNSSDTASMSSSAADASASDWFGLLDIGLPSTPSERNHPEQYLSEPLEPGVTEPLKWWWERRHIWPELSQTALDYHSVPSMSTAVERVFSRGRHLLSFTRNRLTGNSIRKFLCFGSWSQKDLVRDQDVIGAIEELMGIR</sequence>
<dbReference type="Proteomes" id="UP000620124">
    <property type="component" value="Unassembled WGS sequence"/>
</dbReference>
<accession>A0A8H6YEH3</accession>
<dbReference type="EMBL" id="JACAZI010000006">
    <property type="protein sequence ID" value="KAF7358238.1"/>
    <property type="molecule type" value="Genomic_DNA"/>
</dbReference>
<name>A0A8H6YEH3_9AGAR</name>
<dbReference type="AlphaFoldDB" id="A0A8H6YEH3"/>